<sequence>MPVILNADSRRTETPNAVMTTLASPTQGGSRQSVWRVDMTPGAAGPLHAFDTDQVWTVLDGGARINLADETVTVTSGDTVIMPADAQRQVFADDTHGMTAIVCAPASTRVYKSAPEAGVPACATLDGGKILPNWIA</sequence>
<dbReference type="InterPro" id="IPR014710">
    <property type="entry name" value="RmlC-like_jellyroll"/>
</dbReference>
<name>A0A9W6QXQ7_9PSEU</name>
<feature type="domain" description="Cupin type-2" evidence="1">
    <location>
        <begin position="36"/>
        <end position="95"/>
    </location>
</feature>
<keyword evidence="3" id="KW-1185">Reference proteome</keyword>
<organism evidence="2 3">
    <name type="scientific">Amycolatopsis taiwanensis</name>
    <dbReference type="NCBI Taxonomy" id="342230"/>
    <lineage>
        <taxon>Bacteria</taxon>
        <taxon>Bacillati</taxon>
        <taxon>Actinomycetota</taxon>
        <taxon>Actinomycetes</taxon>
        <taxon>Pseudonocardiales</taxon>
        <taxon>Pseudonocardiaceae</taxon>
        <taxon>Amycolatopsis</taxon>
    </lineage>
</organism>
<accession>A0A9W6QXQ7</accession>
<comment type="caution">
    <text evidence="2">The sequence shown here is derived from an EMBL/GenBank/DDBJ whole genome shotgun (WGS) entry which is preliminary data.</text>
</comment>
<dbReference type="Proteomes" id="UP001165136">
    <property type="component" value="Unassembled WGS sequence"/>
</dbReference>
<dbReference type="RefSeq" id="WP_027941266.1">
    <property type="nucleotide sequence ID" value="NZ_BSTI01000001.1"/>
</dbReference>
<protein>
    <submittedName>
        <fullName evidence="2">Cupin</fullName>
    </submittedName>
</protein>
<reference evidence="2" key="1">
    <citation type="submission" date="2023-03" db="EMBL/GenBank/DDBJ databases">
        <title>Amycolatopsis taiwanensis NBRC 103393.</title>
        <authorList>
            <person name="Ichikawa N."/>
            <person name="Sato H."/>
            <person name="Tonouchi N."/>
        </authorList>
    </citation>
    <scope>NUCLEOTIDE SEQUENCE</scope>
    <source>
        <strain evidence="2">NBRC 103393</strain>
    </source>
</reference>
<dbReference type="InterPro" id="IPR011051">
    <property type="entry name" value="RmlC_Cupin_sf"/>
</dbReference>
<gene>
    <name evidence="2" type="ORF">Atai01_05140</name>
</gene>
<evidence type="ECO:0000313" key="2">
    <source>
        <dbReference type="EMBL" id="GLY63895.1"/>
    </source>
</evidence>
<dbReference type="InterPro" id="IPR013096">
    <property type="entry name" value="Cupin_2"/>
</dbReference>
<dbReference type="Pfam" id="PF07883">
    <property type="entry name" value="Cupin_2"/>
    <property type="match status" value="1"/>
</dbReference>
<dbReference type="SUPFAM" id="SSF51182">
    <property type="entry name" value="RmlC-like cupins"/>
    <property type="match status" value="1"/>
</dbReference>
<evidence type="ECO:0000313" key="3">
    <source>
        <dbReference type="Proteomes" id="UP001165136"/>
    </source>
</evidence>
<proteinExistence type="predicted"/>
<dbReference type="AlphaFoldDB" id="A0A9W6QXQ7"/>
<evidence type="ECO:0000259" key="1">
    <source>
        <dbReference type="Pfam" id="PF07883"/>
    </source>
</evidence>
<dbReference type="Gene3D" id="2.60.120.10">
    <property type="entry name" value="Jelly Rolls"/>
    <property type="match status" value="1"/>
</dbReference>
<dbReference type="EMBL" id="BSTI01000001">
    <property type="protein sequence ID" value="GLY63895.1"/>
    <property type="molecule type" value="Genomic_DNA"/>
</dbReference>